<protein>
    <submittedName>
        <fullName evidence="3">Uncharacterized protein</fullName>
    </submittedName>
</protein>
<organism evidence="3 4">
    <name type="scientific">Pseudozyma antarctica (strain T-34)</name>
    <name type="common">Yeast</name>
    <name type="synonym">Candida antarctica</name>
    <dbReference type="NCBI Taxonomy" id="1151754"/>
    <lineage>
        <taxon>Eukaryota</taxon>
        <taxon>Fungi</taxon>
        <taxon>Dikarya</taxon>
        <taxon>Basidiomycota</taxon>
        <taxon>Ustilaginomycotina</taxon>
        <taxon>Ustilaginomycetes</taxon>
        <taxon>Ustilaginales</taxon>
        <taxon>Ustilaginaceae</taxon>
        <taxon>Moesziomyces</taxon>
    </lineage>
</organism>
<sequence>MTGTSSTSHLLPNASSSGCTDSRRSSVVSSTYRYSLTVGSVPRFPSASSRYTVDEPLDRARPTSMTTFPFPHPSPPVPRSKSLLERWHDLLTAVFAGPHERQLLREEDADNTTAASIISTITSRANYGSTDPYGYRELAGPLLPEYSAEIVARRRERRRQRARARFECMASWTIYTVSILLAIIVVLLLFSFYFPDKLDIPNA</sequence>
<keyword evidence="2" id="KW-0472">Membrane</keyword>
<evidence type="ECO:0000256" key="2">
    <source>
        <dbReference type="SAM" id="Phobius"/>
    </source>
</evidence>
<feature type="transmembrane region" description="Helical" evidence="2">
    <location>
        <begin position="168"/>
        <end position="194"/>
    </location>
</feature>
<dbReference type="AlphaFoldDB" id="M9LTX4"/>
<feature type="region of interest" description="Disordered" evidence="1">
    <location>
        <begin position="1"/>
        <end position="23"/>
    </location>
</feature>
<reference evidence="4" key="1">
    <citation type="journal article" date="2013" name="Genome Announc.">
        <title>Genome sequence of the basidiomycetous yeast Pseudozyma antarctica T-34, a producer of the glycolipid biosurfactants mannosylerythritol lipids.</title>
        <authorList>
            <person name="Morita T."/>
            <person name="Koike H."/>
            <person name="Koyama Y."/>
            <person name="Hagiwara H."/>
            <person name="Ito E."/>
            <person name="Fukuoka T."/>
            <person name="Imura T."/>
            <person name="Machida M."/>
            <person name="Kitamoto D."/>
        </authorList>
    </citation>
    <scope>NUCLEOTIDE SEQUENCE [LARGE SCALE GENOMIC DNA]</scope>
    <source>
        <strain evidence="4">T-34</strain>
    </source>
</reference>
<dbReference type="EMBL" id="DF196773">
    <property type="protein sequence ID" value="GAC72384.1"/>
    <property type="molecule type" value="Genomic_DNA"/>
</dbReference>
<evidence type="ECO:0000313" key="4">
    <source>
        <dbReference type="Proteomes" id="UP000011976"/>
    </source>
</evidence>
<evidence type="ECO:0000256" key="1">
    <source>
        <dbReference type="SAM" id="MobiDB-lite"/>
    </source>
</evidence>
<dbReference type="OrthoDB" id="2556174at2759"/>
<proteinExistence type="predicted"/>
<name>M9LTX4_PSEA3</name>
<keyword evidence="2" id="KW-1133">Transmembrane helix</keyword>
<keyword evidence="2" id="KW-0812">Transmembrane</keyword>
<gene>
    <name evidence="3" type="ORF">PANT_7d00072</name>
</gene>
<dbReference type="Proteomes" id="UP000011976">
    <property type="component" value="Unassembled WGS sequence"/>
</dbReference>
<accession>M9LTX4</accession>
<feature type="compositionally biased region" description="Polar residues" evidence="1">
    <location>
        <begin position="1"/>
        <end position="14"/>
    </location>
</feature>
<evidence type="ECO:0000313" key="3">
    <source>
        <dbReference type="EMBL" id="GAC72384.1"/>
    </source>
</evidence>